<dbReference type="Gene3D" id="3.30.1360.100">
    <property type="entry name" value="General secretion pathway protein M, EpsM"/>
    <property type="match status" value="1"/>
</dbReference>
<sequence length="164" mass="17093">MTAALKPVTGWWNGLSPREHLMLGGLGIIVTLLILWYAIAAPLLAWRAEGIDTLDAARRDAAFVESAIAEAATLGTTQPKVATGDLRASISESALARGVPISRLQPEAAGGINVWVEGVTPTLLYAWLAEIEKTYGIGTARAVISRAADGGGLTVQLLLTGAGY</sequence>
<evidence type="ECO:0000256" key="8">
    <source>
        <dbReference type="ARBA" id="ARBA00022989"/>
    </source>
</evidence>
<evidence type="ECO:0000256" key="9">
    <source>
        <dbReference type="ARBA" id="ARBA00023136"/>
    </source>
</evidence>
<dbReference type="GO" id="GO:0015628">
    <property type="term" value="P:protein secretion by the type II secretion system"/>
    <property type="evidence" value="ECO:0007669"/>
    <property type="project" value="InterPro"/>
</dbReference>
<evidence type="ECO:0000256" key="5">
    <source>
        <dbReference type="ARBA" id="ARBA00022519"/>
    </source>
</evidence>
<accession>A0AAF0BGQ0</accession>
<dbReference type="GO" id="GO:0005886">
    <property type="term" value="C:plasma membrane"/>
    <property type="evidence" value="ECO:0007669"/>
    <property type="project" value="UniProtKB-SubCell"/>
</dbReference>
<dbReference type="Proteomes" id="UP001217500">
    <property type="component" value="Chromosome"/>
</dbReference>
<keyword evidence="8 10" id="KW-1133">Transmembrane helix</keyword>
<keyword evidence="5" id="KW-0997">Cell inner membrane</keyword>
<evidence type="ECO:0000256" key="3">
    <source>
        <dbReference type="ARBA" id="ARBA00022448"/>
    </source>
</evidence>
<dbReference type="InterPro" id="IPR023229">
    <property type="entry name" value="T2SS_M_periplasmic_sf"/>
</dbReference>
<keyword evidence="6 10" id="KW-0812">Transmembrane</keyword>
<gene>
    <name evidence="11" type="ORF">PH603_14475</name>
</gene>
<evidence type="ECO:0000256" key="10">
    <source>
        <dbReference type="SAM" id="Phobius"/>
    </source>
</evidence>
<comment type="subcellular location">
    <subcellularLocation>
        <location evidence="1">Cell inner membrane</location>
        <topology evidence="1">Single-pass membrane protein</topology>
    </subcellularLocation>
</comment>
<dbReference type="KEGG" id="gso:PH603_14475"/>
<keyword evidence="12" id="KW-1185">Reference proteome</keyword>
<evidence type="ECO:0000256" key="4">
    <source>
        <dbReference type="ARBA" id="ARBA00022475"/>
    </source>
</evidence>
<dbReference type="SUPFAM" id="SSF103054">
    <property type="entry name" value="General secretion pathway protein M, EpsM"/>
    <property type="match status" value="1"/>
</dbReference>
<dbReference type="Pfam" id="PF04612">
    <property type="entry name" value="T2SSM"/>
    <property type="match status" value="1"/>
</dbReference>
<evidence type="ECO:0000313" key="11">
    <source>
        <dbReference type="EMBL" id="WCL53743.1"/>
    </source>
</evidence>
<reference evidence="11" key="1">
    <citation type="submission" date="2023-01" db="EMBL/GenBank/DDBJ databases">
        <title>The genome sequence of Kordiimonadaceae bacterium 6D33.</title>
        <authorList>
            <person name="Liu Y."/>
        </authorList>
    </citation>
    <scope>NUCLEOTIDE SEQUENCE</scope>
    <source>
        <strain evidence="11">6D33</strain>
    </source>
</reference>
<dbReference type="RefSeq" id="WP_289503308.1">
    <property type="nucleotide sequence ID" value="NZ_CP116805.1"/>
</dbReference>
<evidence type="ECO:0000256" key="1">
    <source>
        <dbReference type="ARBA" id="ARBA00004377"/>
    </source>
</evidence>
<keyword evidence="9 10" id="KW-0472">Membrane</keyword>
<dbReference type="EMBL" id="CP116805">
    <property type="protein sequence ID" value="WCL53743.1"/>
    <property type="molecule type" value="Genomic_DNA"/>
</dbReference>
<comment type="similarity">
    <text evidence="2">Belongs to the GSP M family.</text>
</comment>
<organism evidence="11 12">
    <name type="scientific">Gimibacter soli</name>
    <dbReference type="NCBI Taxonomy" id="3024400"/>
    <lineage>
        <taxon>Bacteria</taxon>
        <taxon>Pseudomonadati</taxon>
        <taxon>Pseudomonadota</taxon>
        <taxon>Alphaproteobacteria</taxon>
        <taxon>Kordiimonadales</taxon>
        <taxon>Temperatibacteraceae</taxon>
        <taxon>Gimibacter</taxon>
    </lineage>
</organism>
<proteinExistence type="inferred from homology"/>
<dbReference type="AlphaFoldDB" id="A0AAF0BGQ0"/>
<evidence type="ECO:0000256" key="6">
    <source>
        <dbReference type="ARBA" id="ARBA00022692"/>
    </source>
</evidence>
<evidence type="ECO:0000256" key="7">
    <source>
        <dbReference type="ARBA" id="ARBA00022927"/>
    </source>
</evidence>
<feature type="transmembrane region" description="Helical" evidence="10">
    <location>
        <begin position="20"/>
        <end position="39"/>
    </location>
</feature>
<keyword evidence="4" id="KW-1003">Cell membrane</keyword>
<keyword evidence="3" id="KW-0813">Transport</keyword>
<evidence type="ECO:0000256" key="2">
    <source>
        <dbReference type="ARBA" id="ARBA00010637"/>
    </source>
</evidence>
<keyword evidence="7" id="KW-0653">Protein transport</keyword>
<dbReference type="GO" id="GO:0015627">
    <property type="term" value="C:type II protein secretion system complex"/>
    <property type="evidence" value="ECO:0007669"/>
    <property type="project" value="InterPro"/>
</dbReference>
<protein>
    <submittedName>
        <fullName evidence="11">Type II secretion system protein M</fullName>
    </submittedName>
</protein>
<dbReference type="InterPro" id="IPR007690">
    <property type="entry name" value="T2SS_GspM"/>
</dbReference>
<evidence type="ECO:0000313" key="12">
    <source>
        <dbReference type="Proteomes" id="UP001217500"/>
    </source>
</evidence>
<name>A0AAF0BGQ0_9PROT</name>